<reference evidence="2 3" key="1">
    <citation type="journal article" date="2014" name="Antonie Van Leeuwenhoek">
        <title>Hyphomonas beringensis sp. nov. and Hyphomonas chukchiensis sp. nov., isolated from surface seawater of the Bering Sea and Chukchi Sea.</title>
        <authorList>
            <person name="Li C."/>
            <person name="Lai Q."/>
            <person name="Li G."/>
            <person name="Dong C."/>
            <person name="Wang J."/>
            <person name="Liao Y."/>
            <person name="Shao Z."/>
        </authorList>
    </citation>
    <scope>NUCLEOTIDE SEQUENCE [LARGE SCALE GENOMIC DNA]</scope>
    <source>
        <strain evidence="2 3">MHS-2</strain>
    </source>
</reference>
<dbReference type="GO" id="GO:0006508">
    <property type="term" value="P:proteolysis"/>
    <property type="evidence" value="ECO:0007669"/>
    <property type="project" value="InterPro"/>
</dbReference>
<dbReference type="Pfam" id="PF00656">
    <property type="entry name" value="Peptidase_C14"/>
    <property type="match status" value="1"/>
</dbReference>
<evidence type="ECO:0000259" key="1">
    <source>
        <dbReference type="PROSITE" id="PS50208"/>
    </source>
</evidence>
<dbReference type="Proteomes" id="UP000025171">
    <property type="component" value="Unassembled WGS sequence"/>
</dbReference>
<dbReference type="STRING" id="1280950.HJO_06605"/>
<dbReference type="SUPFAM" id="SSF52129">
    <property type="entry name" value="Caspase-like"/>
    <property type="match status" value="1"/>
</dbReference>
<keyword evidence="3" id="KW-1185">Reference proteome</keyword>
<name>A0A059FS72_9PROT</name>
<dbReference type="EMBL" id="ARYK01000002">
    <property type="protein sequence ID" value="KCZ93504.1"/>
    <property type="molecule type" value="Genomic_DNA"/>
</dbReference>
<gene>
    <name evidence="2" type="ORF">HJO_06605</name>
</gene>
<evidence type="ECO:0000313" key="2">
    <source>
        <dbReference type="EMBL" id="KCZ93504.1"/>
    </source>
</evidence>
<accession>A0A059FS72</accession>
<dbReference type="InterPro" id="IPR011600">
    <property type="entry name" value="Pept_C14_caspase"/>
</dbReference>
<dbReference type="AlphaFoldDB" id="A0A059FS72"/>
<organism evidence="2 3">
    <name type="scientific">Hyphomonas johnsonii MHS-2</name>
    <dbReference type="NCBI Taxonomy" id="1280950"/>
    <lineage>
        <taxon>Bacteria</taxon>
        <taxon>Pseudomonadati</taxon>
        <taxon>Pseudomonadota</taxon>
        <taxon>Alphaproteobacteria</taxon>
        <taxon>Hyphomonadales</taxon>
        <taxon>Hyphomonadaceae</taxon>
        <taxon>Hyphomonas</taxon>
    </lineage>
</organism>
<dbReference type="PANTHER" id="PTHR22576:SF37">
    <property type="entry name" value="MUCOSA-ASSOCIATED LYMPHOID TISSUE LYMPHOMA TRANSLOCATION PROTEIN 1"/>
    <property type="match status" value="1"/>
</dbReference>
<comment type="caution">
    <text evidence="2">The sequence shown here is derived from an EMBL/GenBank/DDBJ whole genome shotgun (WGS) entry which is preliminary data.</text>
</comment>
<proteinExistence type="predicted"/>
<sequence>MIANPLAAAEAPAQEPRIALIIANSDYVSSGWDLSNPSNDATLMAEALIKVGFEVHTVINASRSEMETAFHEHGDRLASAGSDATGFFFYAGHGVQSQGLNYLVPVDAKALTEADIWAQAPRLENVFRHLARAKNRRNFVVLDACRNNPLLSSTRGVTGGLASMNEASGTLIAYATAPGAVAEDGNVNSPYAQALATIIVTPGISVESLFRRVRTMVEAETKNRQRPWMESGLSGYADYCFAGCSTTSEQSDAEAQAFATAITVNTLKALTDFRSNFPASRNLKYVDEQISQLRSISDPLENRQTIDRNIIESSAHMAGRTVAEQIDDLRTKRIGQKFYIRKSGRLGNGSTKIGDFMILSEPCLGNAYCAGASWSGSADTWSASAGKGPPFSTEKFSSEPLLGDDYFTVVGIKEITDFSKLNRNIYGIDFTRMTGQSHYVYELKMRSKKFYLLIGGHQNMALIPDEEAVVFDPLSLATRETENGMIVITNDR</sequence>
<dbReference type="PROSITE" id="PS50208">
    <property type="entry name" value="CASPASE_P20"/>
    <property type="match status" value="1"/>
</dbReference>
<dbReference type="InterPro" id="IPR001309">
    <property type="entry name" value="Pept_C14_p20"/>
</dbReference>
<dbReference type="InterPro" id="IPR029030">
    <property type="entry name" value="Caspase-like_dom_sf"/>
</dbReference>
<dbReference type="eggNOG" id="COG4249">
    <property type="taxonomic scope" value="Bacteria"/>
</dbReference>
<dbReference type="InterPro" id="IPR052039">
    <property type="entry name" value="Caspase-related_regulators"/>
</dbReference>
<evidence type="ECO:0000313" key="3">
    <source>
        <dbReference type="Proteomes" id="UP000025171"/>
    </source>
</evidence>
<dbReference type="GO" id="GO:0004197">
    <property type="term" value="F:cysteine-type endopeptidase activity"/>
    <property type="evidence" value="ECO:0007669"/>
    <property type="project" value="InterPro"/>
</dbReference>
<dbReference type="Gene3D" id="3.40.50.1460">
    <property type="match status" value="1"/>
</dbReference>
<dbReference type="PATRIC" id="fig|1280950.3.peg.1331"/>
<feature type="domain" description="Caspase family p20" evidence="1">
    <location>
        <begin position="15"/>
        <end position="149"/>
    </location>
</feature>
<protein>
    <submittedName>
        <fullName evidence="2">Peptidase C14 caspase catalytic subunit p20</fullName>
    </submittedName>
</protein>
<dbReference type="PANTHER" id="PTHR22576">
    <property type="entry name" value="MUCOSA ASSOCIATED LYMPHOID TISSUE LYMPHOMA TRANSLOCATION PROTEIN 1/PARACASPASE"/>
    <property type="match status" value="1"/>
</dbReference>